<evidence type="ECO:0000259" key="1">
    <source>
        <dbReference type="Pfam" id="PF18765"/>
    </source>
</evidence>
<dbReference type="InterPro" id="IPR043519">
    <property type="entry name" value="NT_sf"/>
</dbReference>
<dbReference type="PANTHER" id="PTHR33933:SF1">
    <property type="entry name" value="PROTEIN ADENYLYLTRANSFERASE MNTA-RELATED"/>
    <property type="match status" value="1"/>
</dbReference>
<dbReference type="STRING" id="880072.Desac_2623"/>
<organism evidence="2 3">
    <name type="scientific">Desulfobacca acetoxidans (strain ATCC 700848 / DSM 11109 / ASRB2)</name>
    <dbReference type="NCBI Taxonomy" id="880072"/>
    <lineage>
        <taxon>Bacteria</taxon>
        <taxon>Pseudomonadati</taxon>
        <taxon>Thermodesulfobacteriota</taxon>
        <taxon>Desulfobaccia</taxon>
        <taxon>Desulfobaccales</taxon>
        <taxon>Desulfobaccaceae</taxon>
        <taxon>Desulfobacca</taxon>
    </lineage>
</organism>
<reference evidence="2 3" key="1">
    <citation type="journal article" date="2011" name="Stand. Genomic Sci.">
        <title>Complete genome sequence of the acetate-degrading sulfate reducer Desulfobacca acetoxidans type strain (ASRB2).</title>
        <authorList>
            <person name="Goker M."/>
            <person name="Teshima H."/>
            <person name="Lapidus A."/>
            <person name="Nolan M."/>
            <person name="Lucas S."/>
            <person name="Hammon N."/>
            <person name="Deshpande S."/>
            <person name="Cheng J.F."/>
            <person name="Tapia R."/>
            <person name="Han C."/>
            <person name="Goodwin L."/>
            <person name="Pitluck S."/>
            <person name="Huntemann M."/>
            <person name="Liolios K."/>
            <person name="Ivanova N."/>
            <person name="Pagani I."/>
            <person name="Mavromatis K."/>
            <person name="Ovchinikova G."/>
            <person name="Pati A."/>
            <person name="Chen A."/>
            <person name="Palaniappan K."/>
            <person name="Land M."/>
            <person name="Hauser L."/>
            <person name="Brambilla E.M."/>
            <person name="Rohde M."/>
            <person name="Spring S."/>
            <person name="Detter J.C."/>
            <person name="Woyke T."/>
            <person name="Bristow J."/>
            <person name="Eisen J.A."/>
            <person name="Markowitz V."/>
            <person name="Hugenholtz P."/>
            <person name="Kyrpides N.C."/>
            <person name="Klenk H.P."/>
        </authorList>
    </citation>
    <scope>NUCLEOTIDE SEQUENCE [LARGE SCALE GENOMIC DNA]</scope>
    <source>
        <strain evidence="3">ATCC 700848 / DSM 11109 / ASRB2</strain>
    </source>
</reference>
<dbReference type="Pfam" id="PF18765">
    <property type="entry name" value="Polbeta"/>
    <property type="match status" value="1"/>
</dbReference>
<gene>
    <name evidence="2" type="ordered locus">Desac_2623</name>
</gene>
<dbReference type="Proteomes" id="UP000000483">
    <property type="component" value="Chromosome"/>
</dbReference>
<protein>
    <submittedName>
        <fullName evidence="2">DNA polymerase beta domain protein region</fullName>
    </submittedName>
</protein>
<proteinExistence type="predicted"/>
<evidence type="ECO:0000313" key="2">
    <source>
        <dbReference type="EMBL" id="AEB10440.1"/>
    </source>
</evidence>
<dbReference type="CDD" id="cd05403">
    <property type="entry name" value="NT_KNTase_like"/>
    <property type="match status" value="1"/>
</dbReference>
<dbReference type="EMBL" id="CP002629">
    <property type="protein sequence ID" value="AEB10440.1"/>
    <property type="molecule type" value="Genomic_DNA"/>
</dbReference>
<dbReference type="Gene3D" id="3.30.460.10">
    <property type="entry name" value="Beta Polymerase, domain 2"/>
    <property type="match status" value="1"/>
</dbReference>
<name>F2NDU3_DESAR</name>
<feature type="domain" description="Polymerase beta nucleotidyltransferase" evidence="1">
    <location>
        <begin position="12"/>
        <end position="111"/>
    </location>
</feature>
<dbReference type="eggNOG" id="COG1708">
    <property type="taxonomic scope" value="Bacteria"/>
</dbReference>
<dbReference type="AlphaFoldDB" id="F2NDU3"/>
<accession>F2NDU3</accession>
<dbReference type="SUPFAM" id="SSF81301">
    <property type="entry name" value="Nucleotidyltransferase"/>
    <property type="match status" value="1"/>
</dbReference>
<sequence length="113" mass="13136">MIFHGELNKLINEIIQKLTGQIDLEKIVLFGSQVTGRTDEYSDIDILIIAPSRERPLDRRLKVRRLLHDLDKNIGLDILFYTPEEVERFKDHPSSFLHHILATGVTVYDRKPS</sequence>
<dbReference type="KEGG" id="dao:Desac_2623"/>
<keyword evidence="3" id="KW-1185">Reference proteome</keyword>
<dbReference type="InterPro" id="IPR052548">
    <property type="entry name" value="Type_VII_TA_antitoxin"/>
</dbReference>
<evidence type="ECO:0000313" key="3">
    <source>
        <dbReference type="Proteomes" id="UP000000483"/>
    </source>
</evidence>
<reference evidence="3" key="2">
    <citation type="submission" date="2011-03" db="EMBL/GenBank/DDBJ databases">
        <title>The complete genome of Desulfobacca acetoxidans DSM 11109.</title>
        <authorList>
            <consortium name="US DOE Joint Genome Institute (JGI-PGF)"/>
            <person name="Lucas S."/>
            <person name="Copeland A."/>
            <person name="Lapidus A."/>
            <person name="Bruce D."/>
            <person name="Goodwin L."/>
            <person name="Pitluck S."/>
            <person name="Peters L."/>
            <person name="Kyrpides N."/>
            <person name="Mavromatis K."/>
            <person name="Ivanova N."/>
            <person name="Ovchinnikova G."/>
            <person name="Teshima H."/>
            <person name="Detter J.C."/>
            <person name="Han C."/>
            <person name="Land M."/>
            <person name="Hauser L."/>
            <person name="Markowitz V."/>
            <person name="Cheng J.-F."/>
            <person name="Hugenholtz P."/>
            <person name="Woyke T."/>
            <person name="Wu D."/>
            <person name="Spring S."/>
            <person name="Schueler E."/>
            <person name="Brambilla E."/>
            <person name="Klenk H.-P."/>
            <person name="Eisen J.A."/>
        </authorList>
    </citation>
    <scope>NUCLEOTIDE SEQUENCE [LARGE SCALE GENOMIC DNA]</scope>
    <source>
        <strain evidence="3">ATCC 700848 / DSM 11109 / ASRB2</strain>
    </source>
</reference>
<dbReference type="PANTHER" id="PTHR33933">
    <property type="entry name" value="NUCLEOTIDYLTRANSFERASE"/>
    <property type="match status" value="1"/>
</dbReference>
<dbReference type="RefSeq" id="WP_013707549.1">
    <property type="nucleotide sequence ID" value="NC_015388.1"/>
</dbReference>
<dbReference type="InterPro" id="IPR041633">
    <property type="entry name" value="Polbeta"/>
</dbReference>
<dbReference type="HOGENOM" id="CLU_130257_9_5_7"/>